<accession>A0ABW5GT06</accession>
<reference evidence="2" key="1">
    <citation type="journal article" date="2019" name="Int. J. Syst. Evol. Microbiol.">
        <title>The Global Catalogue of Microorganisms (GCM) 10K type strain sequencing project: providing services to taxonomists for standard genome sequencing and annotation.</title>
        <authorList>
            <consortium name="The Broad Institute Genomics Platform"/>
            <consortium name="The Broad Institute Genome Sequencing Center for Infectious Disease"/>
            <person name="Wu L."/>
            <person name="Ma J."/>
        </authorList>
    </citation>
    <scope>NUCLEOTIDE SEQUENCE [LARGE SCALE GENOMIC DNA]</scope>
    <source>
        <strain evidence="2">CGMCC 4.7643</strain>
    </source>
</reference>
<proteinExistence type="predicted"/>
<dbReference type="Proteomes" id="UP001597419">
    <property type="component" value="Unassembled WGS sequence"/>
</dbReference>
<gene>
    <name evidence="1" type="ORF">ACFSYJ_35220</name>
</gene>
<keyword evidence="2" id="KW-1185">Reference proteome</keyword>
<evidence type="ECO:0000313" key="1">
    <source>
        <dbReference type="EMBL" id="MFD2463913.1"/>
    </source>
</evidence>
<evidence type="ECO:0000313" key="2">
    <source>
        <dbReference type="Proteomes" id="UP001597419"/>
    </source>
</evidence>
<dbReference type="RefSeq" id="WP_378213965.1">
    <property type="nucleotide sequence ID" value="NZ_JBHSBK010000002.1"/>
</dbReference>
<name>A0ABW5GT06_9PSEU</name>
<protein>
    <submittedName>
        <fullName evidence="1">Uncharacterized protein</fullName>
    </submittedName>
</protein>
<organism evidence="1 2">
    <name type="scientific">Amycolatopsis samaneae</name>
    <dbReference type="NCBI Taxonomy" id="664691"/>
    <lineage>
        <taxon>Bacteria</taxon>
        <taxon>Bacillati</taxon>
        <taxon>Actinomycetota</taxon>
        <taxon>Actinomycetes</taxon>
        <taxon>Pseudonocardiales</taxon>
        <taxon>Pseudonocardiaceae</taxon>
        <taxon>Amycolatopsis</taxon>
    </lineage>
</organism>
<sequence>MSIFSRAGSPRRTETEDAMLLDGRLVAVRRVAMTVASRIGQPRPP</sequence>
<dbReference type="EMBL" id="JBHUKU010000022">
    <property type="protein sequence ID" value="MFD2463913.1"/>
    <property type="molecule type" value="Genomic_DNA"/>
</dbReference>
<comment type="caution">
    <text evidence="1">The sequence shown here is derived from an EMBL/GenBank/DDBJ whole genome shotgun (WGS) entry which is preliminary data.</text>
</comment>